<keyword evidence="3" id="KW-1185">Reference proteome</keyword>
<dbReference type="RefSeq" id="WP_198616815.1">
    <property type="nucleotide sequence ID" value="NZ_JABANU010000001.1"/>
</dbReference>
<feature type="transmembrane region" description="Helical" evidence="1">
    <location>
        <begin position="151"/>
        <end position="169"/>
    </location>
</feature>
<comment type="caution">
    <text evidence="2">The sequence shown here is derived from an EMBL/GenBank/DDBJ whole genome shotgun (WGS) entry which is preliminary data.</text>
</comment>
<feature type="transmembrane region" description="Helical" evidence="1">
    <location>
        <begin position="46"/>
        <end position="65"/>
    </location>
</feature>
<dbReference type="EMBL" id="JABANU010000001">
    <property type="protein sequence ID" value="MBI5974022.1"/>
    <property type="molecule type" value="Genomic_DNA"/>
</dbReference>
<evidence type="ECO:0000313" key="2">
    <source>
        <dbReference type="EMBL" id="MBI5974022.1"/>
    </source>
</evidence>
<accession>A0ABS0T5T2</accession>
<evidence type="ECO:0000313" key="3">
    <source>
        <dbReference type="Proteomes" id="UP000751852"/>
    </source>
</evidence>
<gene>
    <name evidence="2" type="ORF">HHH54_00245</name>
</gene>
<sequence length="197" mass="23091">MALFVILNIIVVLVTLFIDMNRHRFQYISFSAILLAITVNSVFNQILLNKITFISIFTMLMYMIWFILQQLLDRHYGTFFIHQQKFIAIVLTTMLSISLVVIYHTGDQSYYMSLPYLAPAIFVLGAIILCSQMIGLPYLKTIFKKFKIRQPLLLGVFIIIFSFILMVILTPFWYIILVVNLSFFAELYLEKIFITKK</sequence>
<keyword evidence="1" id="KW-0812">Transmembrane</keyword>
<proteinExistence type="predicted"/>
<keyword evidence="1" id="KW-1133">Transmembrane helix</keyword>
<feature type="transmembrane region" description="Helical" evidence="1">
    <location>
        <begin position="86"/>
        <end position="104"/>
    </location>
</feature>
<reference evidence="2 3" key="1">
    <citation type="submission" date="2020-04" db="EMBL/GenBank/DDBJ databases">
        <title>Staphylococcus species from domestic dog.</title>
        <authorList>
            <person name="Paterson G.K."/>
        </authorList>
    </citation>
    <scope>NUCLEOTIDE SEQUENCE [LARGE SCALE GENOMIC DNA]</scope>
    <source>
        <strain evidence="2 3">H16/1A</strain>
    </source>
</reference>
<protein>
    <submittedName>
        <fullName evidence="2">Uncharacterized protein</fullName>
    </submittedName>
</protein>
<name>A0ABS0T5T2_9STAP</name>
<dbReference type="Proteomes" id="UP000751852">
    <property type="component" value="Unassembled WGS sequence"/>
</dbReference>
<evidence type="ECO:0000256" key="1">
    <source>
        <dbReference type="SAM" id="Phobius"/>
    </source>
</evidence>
<keyword evidence="1" id="KW-0472">Membrane</keyword>
<organism evidence="2 3">
    <name type="scientific">Staphylococcus canis</name>
    <dbReference type="NCBI Taxonomy" id="2724942"/>
    <lineage>
        <taxon>Bacteria</taxon>
        <taxon>Bacillati</taxon>
        <taxon>Bacillota</taxon>
        <taxon>Bacilli</taxon>
        <taxon>Bacillales</taxon>
        <taxon>Staphylococcaceae</taxon>
        <taxon>Staphylococcus</taxon>
    </lineage>
</organism>
<feature type="transmembrane region" description="Helical" evidence="1">
    <location>
        <begin position="116"/>
        <end position="139"/>
    </location>
</feature>